<evidence type="ECO:0000259" key="2">
    <source>
        <dbReference type="Pfam" id="PF00857"/>
    </source>
</evidence>
<feature type="domain" description="Isochorismatase-like" evidence="2">
    <location>
        <begin position="18"/>
        <end position="187"/>
    </location>
</feature>
<dbReference type="AlphaFoldDB" id="A0A8T3V0T6"/>
<evidence type="ECO:0000313" key="3">
    <source>
        <dbReference type="EMBL" id="MBE5728694.1"/>
    </source>
</evidence>
<evidence type="ECO:0000313" key="4">
    <source>
        <dbReference type="Proteomes" id="UP000718571"/>
    </source>
</evidence>
<accession>A0A8T3V0T6</accession>
<protein>
    <submittedName>
        <fullName evidence="3">Cysteine hydrolase</fullName>
    </submittedName>
</protein>
<dbReference type="PANTHER" id="PTHR43540">
    <property type="entry name" value="PEROXYUREIDOACRYLATE/UREIDOACRYLATE AMIDOHYDROLASE-RELATED"/>
    <property type="match status" value="1"/>
</dbReference>
<dbReference type="EMBL" id="JADFAR010000030">
    <property type="protein sequence ID" value="MBE5728694.1"/>
    <property type="molecule type" value="Genomic_DNA"/>
</dbReference>
<proteinExistence type="predicted"/>
<dbReference type="PANTHER" id="PTHR43540:SF6">
    <property type="entry name" value="ISOCHORISMATASE-LIKE DOMAIN-CONTAINING PROTEIN"/>
    <property type="match status" value="1"/>
</dbReference>
<keyword evidence="1 3" id="KW-0378">Hydrolase</keyword>
<dbReference type="InterPro" id="IPR050272">
    <property type="entry name" value="Isochorismatase-like_hydrls"/>
</dbReference>
<sequence length="195" mass="21802">MPRKVYIDLNEILKPDHTALVVWDVQKMLVNNIYNKEEFLANMNKLIGKAREKGIPIFFTKITPLPAAFESPSRKYSSSKMKFSMSQLPSDMFELAIKPEENDIIINKNTASLFIGTNFEMMARNAGIETIVMGGISTEIGVESTARDAANRGFYVVVDSDASSSSDKEAHERSILNMKKLFDVLSTEEILNALA</sequence>
<dbReference type="Proteomes" id="UP000718571">
    <property type="component" value="Unassembled WGS sequence"/>
</dbReference>
<dbReference type="Pfam" id="PF00857">
    <property type="entry name" value="Isochorismatase"/>
    <property type="match status" value="1"/>
</dbReference>
<dbReference type="InterPro" id="IPR036380">
    <property type="entry name" value="Isochorismatase-like_sf"/>
</dbReference>
<gene>
    <name evidence="3" type="ORF">IHE51_02435</name>
</gene>
<dbReference type="InterPro" id="IPR000868">
    <property type="entry name" value="Isochorismatase-like_dom"/>
</dbReference>
<dbReference type="SUPFAM" id="SSF52499">
    <property type="entry name" value="Isochorismatase-like hydrolases"/>
    <property type="match status" value="1"/>
</dbReference>
<dbReference type="Gene3D" id="3.40.50.850">
    <property type="entry name" value="Isochorismatase-like"/>
    <property type="match status" value="1"/>
</dbReference>
<dbReference type="CDD" id="cd00431">
    <property type="entry name" value="cysteine_hydrolases"/>
    <property type="match status" value="1"/>
</dbReference>
<evidence type="ECO:0000256" key="1">
    <source>
        <dbReference type="ARBA" id="ARBA00022801"/>
    </source>
</evidence>
<reference evidence="3 4" key="1">
    <citation type="submission" date="2020-09" db="EMBL/GenBank/DDBJ databases">
        <title>Genomic characterization of a novel Parvarchaeota family in acid mine drainage sediments.</title>
        <authorList>
            <person name="Luo Z.-H."/>
        </authorList>
    </citation>
    <scope>NUCLEOTIDE SEQUENCE [LARGE SCALE GENOMIC DNA]</scope>
    <source>
        <strain evidence="3">MAS1_bins.189</strain>
    </source>
</reference>
<dbReference type="GO" id="GO:0016787">
    <property type="term" value="F:hydrolase activity"/>
    <property type="evidence" value="ECO:0007669"/>
    <property type="project" value="UniProtKB-KW"/>
</dbReference>
<name>A0A8T3V0T6_9ARCH</name>
<organism evidence="3 4">
    <name type="scientific">Candidatus Acidifodinimicrobium mancum</name>
    <dbReference type="NCBI Taxonomy" id="2898728"/>
    <lineage>
        <taxon>Archaea</taxon>
        <taxon>Candidatus Parvarchaeota</taxon>
        <taxon>Candidatus Acidifodinimicrobiaceae</taxon>
        <taxon>Candidatus Acidifodinimicrobium</taxon>
    </lineage>
</organism>
<comment type="caution">
    <text evidence="3">The sequence shown here is derived from an EMBL/GenBank/DDBJ whole genome shotgun (WGS) entry which is preliminary data.</text>
</comment>